<dbReference type="PROSITE" id="PS51387">
    <property type="entry name" value="FAD_PCMH"/>
    <property type="match status" value="1"/>
</dbReference>
<keyword evidence="2" id="KW-0274">FAD</keyword>
<dbReference type="InterPro" id="IPR016166">
    <property type="entry name" value="FAD-bd_PCMH"/>
</dbReference>
<reference evidence="4" key="1">
    <citation type="submission" date="2021-08" db="EMBL/GenBank/DDBJ databases">
        <authorList>
            <person name="Sakaguchi M."/>
            <person name="Kikuchi T."/>
            <person name="Urbanczyk H."/>
        </authorList>
    </citation>
    <scope>NUCLEOTIDE SEQUENCE</scope>
    <source>
        <strain evidence="4">020920N</strain>
    </source>
</reference>
<sequence length="369" mass="39736">MADITSNLIEQVHDAIADKATLNLIGGNTKHFIGRQPVGQAVSLKGHAGIISYRPTELVITARAGTTIAEIQALLANNNQTLVGEPPAFNGKATLGGSVAAGISGASRPFWGSLRDAILGVKLINGYCDHLQFGGQVMKNVAGYDVSRLQSGAFGAFGIITEVSLRVRPKSESTATLVFELDASDAIKEMRHLSVSAHPISACAWCSGQLFVRLSGSQSAVKNSEDTLGGERLESQDLFWRSIRNFRHPFFANTAQPLYRLSVSPAAPHFESLGEDTLIDWAGGIRWIYSDQSLTTLANIAALQGGHATCYRPIDRIEECFHPQPAAAKRIHQNLKVAFDPHNLFNPGRMYCWLGNSDKANGSLGGNIQ</sequence>
<protein>
    <submittedName>
        <fullName evidence="4">Glycolate oxidase subunit GlcE</fullName>
        <ecNumber evidence="4">1.1.99.14</ecNumber>
    </submittedName>
</protein>
<dbReference type="Gene3D" id="3.30.465.10">
    <property type="match status" value="1"/>
</dbReference>
<dbReference type="GO" id="GO:0019154">
    <property type="term" value="F:glycolate dehydrogenase activity"/>
    <property type="evidence" value="ECO:0007669"/>
    <property type="project" value="UniProtKB-EC"/>
</dbReference>
<dbReference type="EC" id="1.1.99.14" evidence="4"/>
<organism evidence="4 5">
    <name type="scientific">Grimontia kaedaensis</name>
    <dbReference type="NCBI Taxonomy" id="2872157"/>
    <lineage>
        <taxon>Bacteria</taxon>
        <taxon>Pseudomonadati</taxon>
        <taxon>Pseudomonadota</taxon>
        <taxon>Gammaproteobacteria</taxon>
        <taxon>Vibrionales</taxon>
        <taxon>Vibrionaceae</taxon>
        <taxon>Grimontia</taxon>
    </lineage>
</organism>
<evidence type="ECO:0000259" key="3">
    <source>
        <dbReference type="PROSITE" id="PS51387"/>
    </source>
</evidence>
<dbReference type="SUPFAM" id="SSF55103">
    <property type="entry name" value="FAD-linked oxidases, C-terminal domain"/>
    <property type="match status" value="1"/>
</dbReference>
<feature type="domain" description="FAD-binding PCMH-type" evidence="3">
    <location>
        <begin position="1"/>
        <end position="170"/>
    </location>
</feature>
<dbReference type="InterPro" id="IPR016164">
    <property type="entry name" value="FAD-linked_Oxase-like_C"/>
</dbReference>
<dbReference type="Pfam" id="PF01565">
    <property type="entry name" value="FAD_binding_4"/>
    <property type="match status" value="1"/>
</dbReference>
<dbReference type="InterPro" id="IPR006094">
    <property type="entry name" value="Oxid_FAD_bind_N"/>
</dbReference>
<dbReference type="NCBIfam" id="NF008439">
    <property type="entry name" value="PRK11282.1"/>
    <property type="match status" value="1"/>
</dbReference>
<evidence type="ECO:0000256" key="2">
    <source>
        <dbReference type="ARBA" id="ARBA00022827"/>
    </source>
</evidence>
<dbReference type="RefSeq" id="WP_251880026.1">
    <property type="nucleotide sequence ID" value="NZ_CP082276.1"/>
</dbReference>
<dbReference type="PANTHER" id="PTHR11748">
    <property type="entry name" value="D-LACTATE DEHYDROGENASE"/>
    <property type="match status" value="1"/>
</dbReference>
<dbReference type="EMBL" id="CP082276">
    <property type="protein sequence ID" value="USH04329.1"/>
    <property type="molecule type" value="Genomic_DNA"/>
</dbReference>
<name>A0ABY4WZ96_9GAMM</name>
<accession>A0ABY4WZ96</accession>
<dbReference type="InterPro" id="IPR036318">
    <property type="entry name" value="FAD-bd_PCMH-like_sf"/>
</dbReference>
<keyword evidence="5" id="KW-1185">Reference proteome</keyword>
<gene>
    <name evidence="4" type="primary">glcE</name>
    <name evidence="4" type="ORF">K6Q96_21565</name>
</gene>
<evidence type="ECO:0000256" key="1">
    <source>
        <dbReference type="ARBA" id="ARBA00022630"/>
    </source>
</evidence>
<evidence type="ECO:0000313" key="5">
    <source>
        <dbReference type="Proteomes" id="UP001056255"/>
    </source>
</evidence>
<proteinExistence type="predicted"/>
<dbReference type="Proteomes" id="UP001056255">
    <property type="component" value="Chromosome II"/>
</dbReference>
<evidence type="ECO:0000313" key="4">
    <source>
        <dbReference type="EMBL" id="USH04329.1"/>
    </source>
</evidence>
<dbReference type="SUPFAM" id="SSF56176">
    <property type="entry name" value="FAD-binding/transporter-associated domain-like"/>
    <property type="match status" value="1"/>
</dbReference>
<dbReference type="InterPro" id="IPR016169">
    <property type="entry name" value="FAD-bd_PCMH_sub2"/>
</dbReference>
<dbReference type="PANTHER" id="PTHR11748:SF103">
    <property type="entry name" value="GLYCOLATE OXIDASE SUBUNIT GLCE"/>
    <property type="match status" value="1"/>
</dbReference>
<keyword evidence="4" id="KW-0560">Oxidoreductase</keyword>
<keyword evidence="1" id="KW-0285">Flavoprotein</keyword>